<dbReference type="STRING" id="1387353.BSF38_03950"/>
<dbReference type="Pfam" id="PF01799">
    <property type="entry name" value="Fer2_2"/>
    <property type="match status" value="1"/>
</dbReference>
<dbReference type="InterPro" id="IPR008274">
    <property type="entry name" value="AldOxase/xan_DH_MoCoBD1"/>
</dbReference>
<evidence type="ECO:0000256" key="5">
    <source>
        <dbReference type="ARBA" id="ARBA00023004"/>
    </source>
</evidence>
<reference evidence="8" key="1">
    <citation type="submission" date="2016-12" db="EMBL/GenBank/DDBJ databases">
        <title>Comparative genomics of four Isosphaeraceae planctomycetes: a common pool of plasmids and glycoside hydrolase genes.</title>
        <authorList>
            <person name="Ivanova A."/>
        </authorList>
    </citation>
    <scope>NUCLEOTIDE SEQUENCE [LARGE SCALE GENOMIC DNA]</scope>
    <source>
        <strain evidence="8">PX4</strain>
    </source>
</reference>
<dbReference type="InterPro" id="IPR036856">
    <property type="entry name" value="Ald_Oxase/Xan_DH_a/b_sf"/>
</dbReference>
<name>A0A1U7CU05_9BACT</name>
<proteinExistence type="inferred from homology"/>
<evidence type="ECO:0000256" key="3">
    <source>
        <dbReference type="ARBA" id="ARBA00022723"/>
    </source>
</evidence>
<dbReference type="InterPro" id="IPR036884">
    <property type="entry name" value="2Fe-2S-bd_dom_sf"/>
</dbReference>
<dbReference type="Pfam" id="PF00111">
    <property type="entry name" value="Fer2"/>
    <property type="match status" value="1"/>
</dbReference>
<dbReference type="CDD" id="cd00207">
    <property type="entry name" value="fer2"/>
    <property type="match status" value="1"/>
</dbReference>
<dbReference type="Pfam" id="PF01315">
    <property type="entry name" value="Ald_Xan_dh_C"/>
    <property type="match status" value="1"/>
</dbReference>
<comment type="similarity">
    <text evidence="1">Belongs to the xanthine dehydrogenase family.</text>
</comment>
<feature type="domain" description="2Fe-2S ferredoxin-type" evidence="6">
    <location>
        <begin position="1"/>
        <end position="74"/>
    </location>
</feature>
<dbReference type="InterPro" id="IPR006058">
    <property type="entry name" value="2Fe2S_fd_BS"/>
</dbReference>
<dbReference type="Gene3D" id="3.30.365.10">
    <property type="entry name" value="Aldehyde oxidase/xanthine dehydrogenase, molybdopterin binding domain"/>
    <property type="match status" value="4"/>
</dbReference>
<dbReference type="InterPro" id="IPR046867">
    <property type="entry name" value="AldOxase/xan_DH_MoCoBD2"/>
</dbReference>
<dbReference type="InterPro" id="IPR016208">
    <property type="entry name" value="Ald_Oxase/xanthine_DH-like"/>
</dbReference>
<dbReference type="PROSITE" id="PS51085">
    <property type="entry name" value="2FE2S_FER_2"/>
    <property type="match status" value="1"/>
</dbReference>
<keyword evidence="2" id="KW-0500">Molybdenum</keyword>
<dbReference type="EMBL" id="CP019082">
    <property type="protein sequence ID" value="APW62411.1"/>
    <property type="molecule type" value="Genomic_DNA"/>
</dbReference>
<keyword evidence="5" id="KW-0408">Iron</keyword>
<protein>
    <submittedName>
        <fullName evidence="7">Xanthine dehydrogenase molybdenum-binding subunit</fullName>
        <ecNumber evidence="7">1.17.1.4</ecNumber>
    </submittedName>
</protein>
<dbReference type="InterPro" id="IPR001041">
    <property type="entry name" value="2Fe-2S_ferredoxin-type"/>
</dbReference>
<dbReference type="Gene3D" id="3.90.1170.50">
    <property type="entry name" value="Aldehyde oxidase/xanthine dehydrogenase, a/b hammerhead"/>
    <property type="match status" value="1"/>
</dbReference>
<dbReference type="SUPFAM" id="SSF54665">
    <property type="entry name" value="CO dehydrogenase molybdoprotein N-domain-like"/>
    <property type="match status" value="1"/>
</dbReference>
<keyword evidence="3" id="KW-0479">Metal-binding</keyword>
<dbReference type="Proteomes" id="UP000186309">
    <property type="component" value="Chromosome"/>
</dbReference>
<dbReference type="SUPFAM" id="SSF56003">
    <property type="entry name" value="Molybdenum cofactor-binding domain"/>
    <property type="match status" value="1"/>
</dbReference>
<evidence type="ECO:0000256" key="1">
    <source>
        <dbReference type="ARBA" id="ARBA00006849"/>
    </source>
</evidence>
<dbReference type="Pfam" id="PF02738">
    <property type="entry name" value="MoCoBD_1"/>
    <property type="match status" value="1"/>
</dbReference>
<dbReference type="GO" id="GO:0005506">
    <property type="term" value="F:iron ion binding"/>
    <property type="evidence" value="ECO:0007669"/>
    <property type="project" value="InterPro"/>
</dbReference>
<dbReference type="SUPFAM" id="SSF54292">
    <property type="entry name" value="2Fe-2S ferredoxin-like"/>
    <property type="match status" value="1"/>
</dbReference>
<evidence type="ECO:0000256" key="2">
    <source>
        <dbReference type="ARBA" id="ARBA00022505"/>
    </source>
</evidence>
<dbReference type="InterPro" id="IPR000674">
    <property type="entry name" value="Ald_Oxase/Xan_DH_a/b"/>
</dbReference>
<organism evidence="7 8">
    <name type="scientific">Paludisphaera borealis</name>
    <dbReference type="NCBI Taxonomy" id="1387353"/>
    <lineage>
        <taxon>Bacteria</taxon>
        <taxon>Pseudomonadati</taxon>
        <taxon>Planctomycetota</taxon>
        <taxon>Planctomycetia</taxon>
        <taxon>Isosphaerales</taxon>
        <taxon>Isosphaeraceae</taxon>
        <taxon>Paludisphaera</taxon>
    </lineage>
</organism>
<dbReference type="InterPro" id="IPR036010">
    <property type="entry name" value="2Fe-2S_ferredoxin-like_sf"/>
</dbReference>
<dbReference type="AlphaFoldDB" id="A0A1U7CU05"/>
<keyword evidence="4 7" id="KW-0560">Oxidoreductase</keyword>
<keyword evidence="8" id="KW-1185">Reference proteome</keyword>
<gene>
    <name evidence="7" type="primary">xdhA_3</name>
    <name evidence="7" type="ORF">BSF38_03950</name>
</gene>
<accession>A0A1U7CU05</accession>
<dbReference type="PANTHER" id="PTHR11908:SF132">
    <property type="entry name" value="ALDEHYDE OXIDASE 1-RELATED"/>
    <property type="match status" value="1"/>
</dbReference>
<dbReference type="KEGG" id="pbor:BSF38_03950"/>
<dbReference type="InterPro" id="IPR012675">
    <property type="entry name" value="Beta-grasp_dom_sf"/>
</dbReference>
<dbReference type="SUPFAM" id="SSF47741">
    <property type="entry name" value="CO dehydrogenase ISP C-domain like"/>
    <property type="match status" value="1"/>
</dbReference>
<evidence type="ECO:0000259" key="6">
    <source>
        <dbReference type="PROSITE" id="PS51085"/>
    </source>
</evidence>
<dbReference type="OrthoDB" id="221297at2"/>
<dbReference type="PANTHER" id="PTHR11908">
    <property type="entry name" value="XANTHINE DEHYDROGENASE"/>
    <property type="match status" value="1"/>
</dbReference>
<dbReference type="Gene3D" id="1.10.150.120">
    <property type="entry name" value="[2Fe-2S]-binding domain"/>
    <property type="match status" value="1"/>
</dbReference>
<evidence type="ECO:0000256" key="4">
    <source>
        <dbReference type="ARBA" id="ARBA00023002"/>
    </source>
</evidence>
<dbReference type="SMART" id="SM01008">
    <property type="entry name" value="Ald_Xan_dh_C"/>
    <property type="match status" value="1"/>
</dbReference>
<evidence type="ECO:0000313" key="7">
    <source>
        <dbReference type="EMBL" id="APW62411.1"/>
    </source>
</evidence>
<evidence type="ECO:0000313" key="8">
    <source>
        <dbReference type="Proteomes" id="UP000186309"/>
    </source>
</evidence>
<sequence>MSYRINGKAFAAEPRPGQCLRTFVRDLGWFGVKKGCDAGDCGACTVWLDGKPVHSCLVPAFRAEGREVTTLQGLAIDGGLHPMQQAFLDAQAFQCGFCAAGMIMTSASLSDEQKTDLPFHLKGNLCRCTGYHSIEDAVRGVASVAEDKAGQACGASLANPKGEAIVTGEARYTMDVAMDGMLHLKVVRSPHAHARITAVRKDKALAVPGVHAVFTWEDVPRRAFTTATHDDFSVDPNDTYMLDDVARHVGQRVAAVVAETEAAAELGCRLVEIDYEPLPAVFDADEAMLPDAPHLHGDKNVESRIEDAAHNVFRKIEAEVGDVARGFAEADAVYEGTFSMPKIQHAHMETHGSIAWRAEDGRVHVRTSTQAPHLVKLKLAYLFQMFPHQIRVFSEHVGGGFGGKQELLSEDLCVLAALKTGRPVKWEFTRSEEFTSSVSRHPMKITIKLGAKRDGVLTAMQIHTVSNTGAYGNHGGEVLGASMSSSMATYRCPNKKGTGYAVYTNTPPSGAFRGYGATQSAFAIESAIDELGRKLGVDPFTMRRRNMIQARDPVHSIWPTPHDSVIGSYGLDQCLDLVEQALASGRGEQKPYGDEWLEGRGVAIHAQDTSAPSEHRTEAHMSLKSQGTYHLAVGSAEFGNGIRNAQRQVAAAVLNTRAAAVAMDFSDTDLTPYDTGTFASAGISVATLAVERAAEALRESLLEAASTISNEPVERCRLDDEHVRCGDRSLTLRQLFEAAPLRDKLHVARKAYGSPRSTVFQAHGFRIAVHRVTGEIRILQSVQAVDAGKIINPMQARGQVEGGIAQGIGTTLFERMVIDASGVVVNSTFRNYRIPAFADIPRSEVVFVETHDRFGPLGAKPIGETPIIPVSAAMGNALADASGVRFHSLPLSADRIFSGLAESPRDSDAP</sequence>
<dbReference type="RefSeq" id="WP_076348495.1">
    <property type="nucleotide sequence ID" value="NZ_CP019082.1"/>
</dbReference>
<dbReference type="Gene3D" id="3.10.20.30">
    <property type="match status" value="1"/>
</dbReference>
<dbReference type="PROSITE" id="PS00197">
    <property type="entry name" value="2FE2S_FER_1"/>
    <property type="match status" value="1"/>
</dbReference>
<dbReference type="GO" id="GO:0004854">
    <property type="term" value="F:xanthine dehydrogenase activity"/>
    <property type="evidence" value="ECO:0007669"/>
    <property type="project" value="UniProtKB-EC"/>
</dbReference>
<dbReference type="InterPro" id="IPR002888">
    <property type="entry name" value="2Fe-2S-bd"/>
</dbReference>
<dbReference type="EC" id="1.17.1.4" evidence="7"/>
<dbReference type="GO" id="GO:0051537">
    <property type="term" value="F:2 iron, 2 sulfur cluster binding"/>
    <property type="evidence" value="ECO:0007669"/>
    <property type="project" value="InterPro"/>
</dbReference>
<dbReference type="InterPro" id="IPR037165">
    <property type="entry name" value="AldOxase/xan_DH_Mopterin-bd_sf"/>
</dbReference>
<dbReference type="Pfam" id="PF20256">
    <property type="entry name" value="MoCoBD_2"/>
    <property type="match status" value="1"/>
</dbReference>